<proteinExistence type="inferred from homology"/>
<evidence type="ECO:0000313" key="7">
    <source>
        <dbReference type="Proteomes" id="UP001165287"/>
    </source>
</evidence>
<evidence type="ECO:0000256" key="3">
    <source>
        <dbReference type="ARBA" id="ARBA00022729"/>
    </source>
</evidence>
<keyword evidence="4" id="KW-0472">Membrane</keyword>
<keyword evidence="4" id="KW-0812">Transmembrane</keyword>
<evidence type="ECO:0000256" key="4">
    <source>
        <dbReference type="SAM" id="Phobius"/>
    </source>
</evidence>
<name>A0ABS7UZZ0_9BACI</name>
<sequence>MKKSKLFLLTIFFISTIIIVFIHKQFEEKPKVVIVLQTLDRQYWRIIEAGAEKGFKDFGIDGKVIAPKDGTAEEQSDLLENVLKENPDVLVVSPRYSPVIIPKLESFVGNNIPVLLIDTDDSWGNKTAYIGTNNLELGKMAGALLGSQLQPRDKVALIGGEPSPEGERLKGARVSLEAVGIKIVSEKILKSDKVVVKEMQTILHEHPDLKGVIAATDYIALPVSKIIQKQGIKIPIVGADGITEMVELVEEGTLTGTVAQNPYDMGYLSAEAALKVTMGEKVNNIDSGVDIIMDNNARQRLDFLTRVLR</sequence>
<evidence type="ECO:0000256" key="2">
    <source>
        <dbReference type="ARBA" id="ARBA00007639"/>
    </source>
</evidence>
<dbReference type="InterPro" id="IPR025997">
    <property type="entry name" value="SBP_2_dom"/>
</dbReference>
<dbReference type="SUPFAM" id="SSF53822">
    <property type="entry name" value="Periplasmic binding protein-like I"/>
    <property type="match status" value="1"/>
</dbReference>
<accession>A0ABS7UZZ0</accession>
<feature type="domain" description="Periplasmic binding protein" evidence="5">
    <location>
        <begin position="32"/>
        <end position="281"/>
    </location>
</feature>
<dbReference type="RefSeq" id="WP_224141909.1">
    <property type="nucleotide sequence ID" value="NZ_JAIQUM010000115.1"/>
</dbReference>
<dbReference type="InterPro" id="IPR028082">
    <property type="entry name" value="Peripla_BP_I"/>
</dbReference>
<dbReference type="CDD" id="cd01536">
    <property type="entry name" value="PBP1_ABC_sugar_binding-like"/>
    <property type="match status" value="1"/>
</dbReference>
<keyword evidence="3" id="KW-0732">Signal</keyword>
<dbReference type="EMBL" id="JAIQUM010000115">
    <property type="protein sequence ID" value="MBZ5753489.1"/>
    <property type="molecule type" value="Genomic_DNA"/>
</dbReference>
<organism evidence="6 7">
    <name type="scientific">Metabacillus rhizolycopersici</name>
    <dbReference type="NCBI Taxonomy" id="2875709"/>
    <lineage>
        <taxon>Bacteria</taxon>
        <taxon>Bacillati</taxon>
        <taxon>Bacillota</taxon>
        <taxon>Bacilli</taxon>
        <taxon>Bacillales</taxon>
        <taxon>Bacillaceae</taxon>
        <taxon>Metabacillus</taxon>
    </lineage>
</organism>
<evidence type="ECO:0000313" key="6">
    <source>
        <dbReference type="EMBL" id="MBZ5753489.1"/>
    </source>
</evidence>
<feature type="transmembrane region" description="Helical" evidence="4">
    <location>
        <begin position="6"/>
        <end position="22"/>
    </location>
</feature>
<dbReference type="PANTHER" id="PTHR46847:SF1">
    <property type="entry name" value="D-ALLOSE-BINDING PERIPLASMIC PROTEIN-RELATED"/>
    <property type="match status" value="1"/>
</dbReference>
<dbReference type="PANTHER" id="PTHR46847">
    <property type="entry name" value="D-ALLOSE-BINDING PERIPLASMIC PROTEIN-RELATED"/>
    <property type="match status" value="1"/>
</dbReference>
<keyword evidence="4" id="KW-1133">Transmembrane helix</keyword>
<dbReference type="Gene3D" id="3.40.50.2300">
    <property type="match status" value="2"/>
</dbReference>
<dbReference type="Pfam" id="PF13407">
    <property type="entry name" value="Peripla_BP_4"/>
    <property type="match status" value="1"/>
</dbReference>
<protein>
    <submittedName>
        <fullName evidence="6">Sugar ABC transporter substrate-binding protein</fullName>
    </submittedName>
</protein>
<comment type="subcellular location">
    <subcellularLocation>
        <location evidence="1">Cell envelope</location>
    </subcellularLocation>
</comment>
<evidence type="ECO:0000259" key="5">
    <source>
        <dbReference type="Pfam" id="PF13407"/>
    </source>
</evidence>
<comment type="caution">
    <text evidence="6">The sequence shown here is derived from an EMBL/GenBank/DDBJ whole genome shotgun (WGS) entry which is preliminary data.</text>
</comment>
<comment type="similarity">
    <text evidence="2">Belongs to the bacterial solute-binding protein 2 family.</text>
</comment>
<dbReference type="Proteomes" id="UP001165287">
    <property type="component" value="Unassembled WGS sequence"/>
</dbReference>
<evidence type="ECO:0000256" key="1">
    <source>
        <dbReference type="ARBA" id="ARBA00004196"/>
    </source>
</evidence>
<reference evidence="6" key="1">
    <citation type="submission" date="2024-05" db="EMBL/GenBank/DDBJ databases">
        <title>Metabacillus sp. nov., isolated from the rhizosphere soil of tomato plants.</title>
        <authorList>
            <person name="Ma R."/>
        </authorList>
    </citation>
    <scope>NUCLEOTIDE SEQUENCE</scope>
    <source>
        <strain evidence="6">DBTR6</strain>
    </source>
</reference>
<gene>
    <name evidence="6" type="ORF">K9V48_25520</name>
</gene>
<keyword evidence="7" id="KW-1185">Reference proteome</keyword>